<proteinExistence type="predicted"/>
<protein>
    <submittedName>
        <fullName evidence="2">Uncharacterized protein</fullName>
    </submittedName>
</protein>
<feature type="transmembrane region" description="Helical" evidence="1">
    <location>
        <begin position="93"/>
        <end position="118"/>
    </location>
</feature>
<name>A0A7S2QTR7_9CHLO</name>
<reference evidence="2" key="1">
    <citation type="submission" date="2021-01" db="EMBL/GenBank/DDBJ databases">
        <authorList>
            <person name="Corre E."/>
            <person name="Pelletier E."/>
            <person name="Niang G."/>
            <person name="Scheremetjew M."/>
            <person name="Finn R."/>
            <person name="Kale V."/>
            <person name="Holt S."/>
            <person name="Cochrane G."/>
            <person name="Meng A."/>
            <person name="Brown T."/>
            <person name="Cohen L."/>
        </authorList>
    </citation>
    <scope>NUCLEOTIDE SEQUENCE</scope>
    <source>
        <strain evidence="2">SAG 11-48b</strain>
    </source>
</reference>
<keyword evidence="1" id="KW-1133">Transmembrane helix</keyword>
<keyword evidence="1" id="KW-0812">Transmembrane</keyword>
<evidence type="ECO:0000256" key="1">
    <source>
        <dbReference type="SAM" id="Phobius"/>
    </source>
</evidence>
<organism evidence="2">
    <name type="scientific">Chlamydomonas chlamydogama</name>
    <dbReference type="NCBI Taxonomy" id="225041"/>
    <lineage>
        <taxon>Eukaryota</taxon>
        <taxon>Viridiplantae</taxon>
        <taxon>Chlorophyta</taxon>
        <taxon>core chlorophytes</taxon>
        <taxon>Chlorophyceae</taxon>
        <taxon>CS clade</taxon>
        <taxon>Chlamydomonadales</taxon>
        <taxon>Chlamydomonadaceae</taxon>
        <taxon>Chlamydomonas</taxon>
    </lineage>
</organism>
<feature type="transmembrane region" description="Helical" evidence="1">
    <location>
        <begin position="165"/>
        <end position="184"/>
    </location>
</feature>
<dbReference type="EMBL" id="HBHD01001053">
    <property type="protein sequence ID" value="CAD9651717.1"/>
    <property type="molecule type" value="Transcribed_RNA"/>
</dbReference>
<keyword evidence="1" id="KW-0472">Membrane</keyword>
<dbReference type="AlphaFoldDB" id="A0A7S2QTR7"/>
<feature type="transmembrane region" description="Helical" evidence="1">
    <location>
        <begin position="139"/>
        <end position="159"/>
    </location>
</feature>
<evidence type="ECO:0000313" key="2">
    <source>
        <dbReference type="EMBL" id="CAD9651717.1"/>
    </source>
</evidence>
<gene>
    <name evidence="2" type="ORF">CCHL1392_LOCUS562</name>
</gene>
<accession>A0A7S2QTR7</accession>
<sequence>MALLLHSSSLTKPSTLVHPRCKLLGGPSTSWKVARHPAGLKRSSWELPAWEFPSFTSEVSQSQQAQSAPSQAFAVKAEESQPLFEGALEMALMLIWGAALLMSATALVQYCMAPSVATRAASAAAAQRLGTSGMPMMTLLLRALAATTGVTISGLATAVSTTFSMLSRLCAGLFVSVAGSLLHLI</sequence>